<evidence type="ECO:0000313" key="2">
    <source>
        <dbReference type="Proteomes" id="UP001252243"/>
    </source>
</evidence>
<proteinExistence type="predicted"/>
<accession>A0ABU1UH82</accession>
<name>A0ABU1UH82_9MICC</name>
<keyword evidence="2" id="KW-1185">Reference proteome</keyword>
<dbReference type="EMBL" id="JAVDVQ010000025">
    <property type="protein sequence ID" value="MDR7084556.1"/>
    <property type="molecule type" value="Genomic_DNA"/>
</dbReference>
<evidence type="ECO:0000313" key="1">
    <source>
        <dbReference type="EMBL" id="MDR7084556.1"/>
    </source>
</evidence>
<protein>
    <submittedName>
        <fullName evidence="1">Uncharacterized protein</fullName>
    </submittedName>
</protein>
<dbReference type="Proteomes" id="UP001252243">
    <property type="component" value="Unassembled WGS sequence"/>
</dbReference>
<sequence length="189" mass="20383">MGLAQYFGVRAYVITDKDGVHKPGGQGKRVLLEKARDPAPSQSELQALHGLADATVSNLKAALEQQASLNRGLARWDAFVLASDLEGLLLDTIGQKKLAEMLGPAGENEVDQAASDRYASGVTGKEELAAWLGSKGWNSTGKKSGKVKPHLPSALLREHLATRKTAPQAVKPLDDWLRTIMKDHERSPL</sequence>
<gene>
    <name evidence="1" type="ORF">J2X01_003867</name>
</gene>
<dbReference type="RefSeq" id="WP_310061155.1">
    <property type="nucleotide sequence ID" value="NZ_JAVDVQ010000025.1"/>
</dbReference>
<comment type="caution">
    <text evidence="1">The sequence shown here is derived from an EMBL/GenBank/DDBJ whole genome shotgun (WGS) entry which is preliminary data.</text>
</comment>
<organism evidence="1 2">
    <name type="scientific">Arthrobacter ginsengisoli</name>
    <dbReference type="NCBI Taxonomy" id="1356565"/>
    <lineage>
        <taxon>Bacteria</taxon>
        <taxon>Bacillati</taxon>
        <taxon>Actinomycetota</taxon>
        <taxon>Actinomycetes</taxon>
        <taxon>Micrococcales</taxon>
        <taxon>Micrococcaceae</taxon>
        <taxon>Arthrobacter</taxon>
    </lineage>
</organism>
<reference evidence="1 2" key="1">
    <citation type="submission" date="2023-07" db="EMBL/GenBank/DDBJ databases">
        <title>Sorghum-associated microbial communities from plants grown in Nebraska, USA.</title>
        <authorList>
            <person name="Schachtman D."/>
        </authorList>
    </citation>
    <scope>NUCLEOTIDE SEQUENCE [LARGE SCALE GENOMIC DNA]</scope>
    <source>
        <strain evidence="1 2">BE167</strain>
    </source>
</reference>